<dbReference type="EMBL" id="BLJN01000002">
    <property type="protein sequence ID" value="GFE79669.1"/>
    <property type="molecule type" value="Genomic_DNA"/>
</dbReference>
<proteinExistence type="predicted"/>
<dbReference type="PANTHER" id="PTHR43065:SF46">
    <property type="entry name" value="C4-DICARBOXYLATE TRANSPORT SENSOR PROTEIN DCTB"/>
    <property type="match status" value="1"/>
</dbReference>
<evidence type="ECO:0000313" key="11">
    <source>
        <dbReference type="Proteomes" id="UP000445000"/>
    </source>
</evidence>
<gene>
    <name evidence="10" type="ORF">GCM10011487_16690</name>
</gene>
<dbReference type="PANTHER" id="PTHR43065">
    <property type="entry name" value="SENSOR HISTIDINE KINASE"/>
    <property type="match status" value="1"/>
</dbReference>
<feature type="transmembrane region" description="Helical" evidence="8">
    <location>
        <begin position="38"/>
        <end position="57"/>
    </location>
</feature>
<dbReference type="Proteomes" id="UP000445000">
    <property type="component" value="Unassembled WGS sequence"/>
</dbReference>
<organism evidence="10 11">
    <name type="scientific">Steroidobacter agaridevorans</name>
    <dbReference type="NCBI Taxonomy" id="2695856"/>
    <lineage>
        <taxon>Bacteria</taxon>
        <taxon>Pseudomonadati</taxon>
        <taxon>Pseudomonadota</taxon>
        <taxon>Gammaproteobacteria</taxon>
        <taxon>Steroidobacterales</taxon>
        <taxon>Steroidobacteraceae</taxon>
        <taxon>Steroidobacter</taxon>
    </lineage>
</organism>
<keyword evidence="8" id="KW-1133">Transmembrane helix</keyword>
<dbReference type="EC" id="2.7.13.3" evidence="2"/>
<comment type="caution">
    <text evidence="10">The sequence shown here is derived from an EMBL/GenBank/DDBJ whole genome shotgun (WGS) entry which is preliminary data.</text>
</comment>
<evidence type="ECO:0000256" key="7">
    <source>
        <dbReference type="ARBA" id="ARBA00023012"/>
    </source>
</evidence>
<dbReference type="Pfam" id="PF13188">
    <property type="entry name" value="PAS_8"/>
    <property type="match status" value="1"/>
</dbReference>
<keyword evidence="8" id="KW-0472">Membrane</keyword>
<dbReference type="Gene3D" id="3.30.565.10">
    <property type="entry name" value="Histidine kinase-like ATPase, C-terminal domain"/>
    <property type="match status" value="1"/>
</dbReference>
<dbReference type="GO" id="GO:0000160">
    <property type="term" value="P:phosphorelay signal transduction system"/>
    <property type="evidence" value="ECO:0007669"/>
    <property type="project" value="UniProtKB-KW"/>
</dbReference>
<dbReference type="PRINTS" id="PR00344">
    <property type="entry name" value="BCTRLSENSOR"/>
</dbReference>
<dbReference type="GO" id="GO:0004673">
    <property type="term" value="F:protein histidine kinase activity"/>
    <property type="evidence" value="ECO:0007669"/>
    <property type="project" value="UniProtKB-EC"/>
</dbReference>
<evidence type="ECO:0000256" key="3">
    <source>
        <dbReference type="ARBA" id="ARBA00022679"/>
    </source>
</evidence>
<feature type="domain" description="Histidine kinase" evidence="9">
    <location>
        <begin position="199"/>
        <end position="413"/>
    </location>
</feature>
<dbReference type="SUPFAM" id="SSF55874">
    <property type="entry name" value="ATPase domain of HSP90 chaperone/DNA topoisomerase II/histidine kinase"/>
    <property type="match status" value="1"/>
</dbReference>
<sequence>MDYRAPRSIGFAFGLAARAIAIGGLTWFAAVLLLHTQLYATLAIVIALLLLIGFEFVRAVKRSADAPAGISSESSDSHAQHRRVEYLQTLLDTVAAALIIVDSNGGIRRLNRAAHSLLRGTATHLRDIAEFDAAAVHTLLSLVPGARQIVQFTDGRHLLCTAAQFSAPGYAPERLISLQRVAGELDAVEVKAWQDMARVIAHEMMNSLTPIASLSESLETQLRDRTSAGTSDVAKSIEAIRRRSLGLMSFIERYRRVADLPPPVIQPISAATLIDDIRKLVNAEVERHNIRLLTRVTPPDATFPADAALLEHSLLNLLQNALEATEHTSDAQVLLECTVEASQVTLTVSDNGLGLPEHERDRILLPFYSTKPEGSGIGLALVRQVALAHQGRLEIRSNEPRGAVVCIVLPVPPS</sequence>
<dbReference type="CDD" id="cd00075">
    <property type="entry name" value="HATPase"/>
    <property type="match status" value="1"/>
</dbReference>
<dbReference type="PROSITE" id="PS50109">
    <property type="entry name" value="HIS_KIN"/>
    <property type="match status" value="1"/>
</dbReference>
<dbReference type="InterPro" id="IPR003594">
    <property type="entry name" value="HATPase_dom"/>
</dbReference>
<dbReference type="InterPro" id="IPR036890">
    <property type="entry name" value="HATPase_C_sf"/>
</dbReference>
<keyword evidence="7" id="KW-0902">Two-component regulatory system</keyword>
<dbReference type="InterPro" id="IPR000014">
    <property type="entry name" value="PAS"/>
</dbReference>
<reference evidence="11" key="1">
    <citation type="submission" date="2020-01" db="EMBL/GenBank/DDBJ databases">
        <title>'Steroidobacter agaridevorans' sp. nov., agar-degrading bacteria isolated from rhizosphere soils.</title>
        <authorList>
            <person name="Ikenaga M."/>
            <person name="Kataoka M."/>
            <person name="Murouchi A."/>
            <person name="Katsuragi S."/>
            <person name="Sakai M."/>
        </authorList>
    </citation>
    <scope>NUCLEOTIDE SEQUENCE [LARGE SCALE GENOMIC DNA]</scope>
    <source>
        <strain evidence="11">YU21-B</strain>
    </source>
</reference>
<keyword evidence="11" id="KW-1185">Reference proteome</keyword>
<dbReference type="SMART" id="SM00387">
    <property type="entry name" value="HATPase_c"/>
    <property type="match status" value="1"/>
</dbReference>
<evidence type="ECO:0000256" key="2">
    <source>
        <dbReference type="ARBA" id="ARBA00012438"/>
    </source>
</evidence>
<dbReference type="Pfam" id="PF02518">
    <property type="entry name" value="HATPase_c"/>
    <property type="match status" value="1"/>
</dbReference>
<comment type="catalytic activity">
    <reaction evidence="1">
        <text>ATP + protein L-histidine = ADP + protein N-phospho-L-histidine.</text>
        <dbReference type="EC" id="2.7.13.3"/>
    </reaction>
</comment>
<keyword evidence="4" id="KW-0547">Nucleotide-binding</keyword>
<evidence type="ECO:0000256" key="1">
    <source>
        <dbReference type="ARBA" id="ARBA00000085"/>
    </source>
</evidence>
<dbReference type="InterPro" id="IPR004358">
    <property type="entry name" value="Sig_transdc_His_kin-like_C"/>
</dbReference>
<keyword evidence="5 10" id="KW-0418">Kinase</keyword>
<dbReference type="GO" id="GO:0005524">
    <property type="term" value="F:ATP binding"/>
    <property type="evidence" value="ECO:0007669"/>
    <property type="project" value="UniProtKB-KW"/>
</dbReference>
<protein>
    <recommendedName>
        <fullName evidence="2">histidine kinase</fullName>
        <ecNumber evidence="2">2.7.13.3</ecNumber>
    </recommendedName>
</protein>
<keyword evidence="8" id="KW-0812">Transmembrane</keyword>
<keyword evidence="6" id="KW-0067">ATP-binding</keyword>
<evidence type="ECO:0000313" key="10">
    <source>
        <dbReference type="EMBL" id="GFE79669.1"/>
    </source>
</evidence>
<evidence type="ECO:0000259" key="9">
    <source>
        <dbReference type="PROSITE" id="PS50109"/>
    </source>
</evidence>
<evidence type="ECO:0000256" key="8">
    <source>
        <dbReference type="SAM" id="Phobius"/>
    </source>
</evidence>
<dbReference type="RefSeq" id="WP_161811441.1">
    <property type="nucleotide sequence ID" value="NZ_BLJN01000002.1"/>
</dbReference>
<evidence type="ECO:0000256" key="6">
    <source>
        <dbReference type="ARBA" id="ARBA00022840"/>
    </source>
</evidence>
<dbReference type="InterPro" id="IPR005467">
    <property type="entry name" value="His_kinase_dom"/>
</dbReference>
<feature type="transmembrane region" description="Helical" evidence="8">
    <location>
        <begin position="12"/>
        <end position="32"/>
    </location>
</feature>
<name>A0A829Y8N4_9GAMM</name>
<evidence type="ECO:0000256" key="4">
    <source>
        <dbReference type="ARBA" id="ARBA00022741"/>
    </source>
</evidence>
<accession>A0A829Y8N4</accession>
<keyword evidence="3" id="KW-0808">Transferase</keyword>
<evidence type="ECO:0000256" key="5">
    <source>
        <dbReference type="ARBA" id="ARBA00022777"/>
    </source>
</evidence>
<dbReference type="AlphaFoldDB" id="A0A829Y8N4"/>